<gene>
    <name evidence="5" type="ORF">ACFOZ4_16825</name>
</gene>
<evidence type="ECO:0000256" key="2">
    <source>
        <dbReference type="SAM" id="MobiDB-lite"/>
    </source>
</evidence>
<evidence type="ECO:0000259" key="4">
    <source>
        <dbReference type="Pfam" id="PF22725"/>
    </source>
</evidence>
<evidence type="ECO:0000313" key="6">
    <source>
        <dbReference type="Proteomes" id="UP001595816"/>
    </source>
</evidence>
<comment type="caution">
    <text evidence="5">The sequence shown here is derived from an EMBL/GenBank/DDBJ whole genome shotgun (WGS) entry which is preliminary data.</text>
</comment>
<evidence type="ECO:0000256" key="1">
    <source>
        <dbReference type="ARBA" id="ARBA00023002"/>
    </source>
</evidence>
<sequence>MNGSGRVGVGVIGAGVISEQYLRNLTRFPDLDVRFVADLDVDRAHAQAARHGVARSGSVGELLHDPAIELVVNLTVPAAHVEIGLQVLESGRHLFAEKPFALDLAGGSRLLAAAQRRGLRTASAPDTVLGAGLQTAARIVADGTIGQPVTANAQFLAVGPESWHPNPEFLFAPGAGPLFDMGPYYLTTLVQLMGPVMRVSAAASTARTTRTIGSGPRKGVEFPVLVPTYHAALLEFRDGGIGQVVFSFQAARSNRPTLEITGTQGTITLPDPNSFTGTTSLWTDDPNTPTEIDAGPAEHTRGIGVLELARAIRAGVPERASGDLAYHVLDIMVAIASSAASRLPVDVTSSVEPAPPLPVGWDPTESTLDTAPVTAG</sequence>
<dbReference type="Pfam" id="PF22725">
    <property type="entry name" value="GFO_IDH_MocA_C3"/>
    <property type="match status" value="1"/>
</dbReference>
<dbReference type="Gene3D" id="3.30.360.10">
    <property type="entry name" value="Dihydrodipicolinate Reductase, domain 2"/>
    <property type="match status" value="1"/>
</dbReference>
<evidence type="ECO:0000259" key="3">
    <source>
        <dbReference type="Pfam" id="PF01408"/>
    </source>
</evidence>
<dbReference type="SUPFAM" id="SSF55347">
    <property type="entry name" value="Glyceraldehyde-3-phosphate dehydrogenase-like, C-terminal domain"/>
    <property type="match status" value="1"/>
</dbReference>
<keyword evidence="6" id="KW-1185">Reference proteome</keyword>
<dbReference type="InterPro" id="IPR055170">
    <property type="entry name" value="GFO_IDH_MocA-like_dom"/>
</dbReference>
<name>A0ABV8LML5_9ACTN</name>
<dbReference type="PANTHER" id="PTHR43818">
    <property type="entry name" value="BCDNA.GH03377"/>
    <property type="match status" value="1"/>
</dbReference>
<dbReference type="RefSeq" id="WP_253753547.1">
    <property type="nucleotide sequence ID" value="NZ_JAMZDZ010000001.1"/>
</dbReference>
<dbReference type="SUPFAM" id="SSF51735">
    <property type="entry name" value="NAD(P)-binding Rossmann-fold domains"/>
    <property type="match status" value="1"/>
</dbReference>
<organism evidence="5 6">
    <name type="scientific">Hamadaea flava</name>
    <dbReference type="NCBI Taxonomy" id="1742688"/>
    <lineage>
        <taxon>Bacteria</taxon>
        <taxon>Bacillati</taxon>
        <taxon>Actinomycetota</taxon>
        <taxon>Actinomycetes</taxon>
        <taxon>Micromonosporales</taxon>
        <taxon>Micromonosporaceae</taxon>
        <taxon>Hamadaea</taxon>
    </lineage>
</organism>
<protein>
    <submittedName>
        <fullName evidence="5">Gfo/Idh/MocA family protein</fullName>
    </submittedName>
</protein>
<dbReference type="EMBL" id="JBHSAY010000009">
    <property type="protein sequence ID" value="MFC4132271.1"/>
    <property type="molecule type" value="Genomic_DNA"/>
</dbReference>
<dbReference type="PANTHER" id="PTHR43818:SF11">
    <property type="entry name" value="BCDNA.GH03377"/>
    <property type="match status" value="1"/>
</dbReference>
<keyword evidence="1" id="KW-0560">Oxidoreductase</keyword>
<proteinExistence type="predicted"/>
<dbReference type="Gene3D" id="3.40.50.720">
    <property type="entry name" value="NAD(P)-binding Rossmann-like Domain"/>
    <property type="match status" value="1"/>
</dbReference>
<dbReference type="InterPro" id="IPR036291">
    <property type="entry name" value="NAD(P)-bd_dom_sf"/>
</dbReference>
<reference evidence="6" key="1">
    <citation type="journal article" date="2019" name="Int. J. Syst. Evol. Microbiol.">
        <title>The Global Catalogue of Microorganisms (GCM) 10K type strain sequencing project: providing services to taxonomists for standard genome sequencing and annotation.</title>
        <authorList>
            <consortium name="The Broad Institute Genomics Platform"/>
            <consortium name="The Broad Institute Genome Sequencing Center for Infectious Disease"/>
            <person name="Wu L."/>
            <person name="Ma J."/>
        </authorList>
    </citation>
    <scope>NUCLEOTIDE SEQUENCE [LARGE SCALE GENOMIC DNA]</scope>
    <source>
        <strain evidence="6">CGMCC 4.7289</strain>
    </source>
</reference>
<dbReference type="InterPro" id="IPR000683">
    <property type="entry name" value="Gfo/Idh/MocA-like_OxRdtase_N"/>
</dbReference>
<accession>A0ABV8LML5</accession>
<dbReference type="Pfam" id="PF01408">
    <property type="entry name" value="GFO_IDH_MocA"/>
    <property type="match status" value="1"/>
</dbReference>
<dbReference type="InterPro" id="IPR050463">
    <property type="entry name" value="Gfo/Idh/MocA_oxidrdct_glycsds"/>
</dbReference>
<dbReference type="Proteomes" id="UP001595816">
    <property type="component" value="Unassembled WGS sequence"/>
</dbReference>
<feature type="region of interest" description="Disordered" evidence="2">
    <location>
        <begin position="348"/>
        <end position="376"/>
    </location>
</feature>
<feature type="domain" description="GFO/IDH/MocA-like oxidoreductase" evidence="4">
    <location>
        <begin position="134"/>
        <end position="267"/>
    </location>
</feature>
<feature type="domain" description="Gfo/Idh/MocA-like oxidoreductase N-terminal" evidence="3">
    <location>
        <begin position="8"/>
        <end position="120"/>
    </location>
</feature>
<evidence type="ECO:0000313" key="5">
    <source>
        <dbReference type="EMBL" id="MFC4132271.1"/>
    </source>
</evidence>